<protein>
    <submittedName>
        <fullName evidence="2">Antibiotic biosynthesis monooxygenase</fullName>
    </submittedName>
</protein>
<dbReference type="OrthoDB" id="2352283at2"/>
<dbReference type="Pfam" id="PF03992">
    <property type="entry name" value="ABM"/>
    <property type="match status" value="1"/>
</dbReference>
<feature type="domain" description="ABM" evidence="1">
    <location>
        <begin position="67"/>
        <end position="153"/>
    </location>
</feature>
<dbReference type="PANTHER" id="PTHR34474">
    <property type="entry name" value="SIGNAL TRANSDUCTION PROTEIN TRAP"/>
    <property type="match status" value="1"/>
</dbReference>
<keyword evidence="3" id="KW-1185">Reference proteome</keyword>
<dbReference type="PANTHER" id="PTHR34474:SF2">
    <property type="entry name" value="SIGNAL TRANSDUCTION PROTEIN TRAP"/>
    <property type="match status" value="1"/>
</dbReference>
<organism evidence="2 3">
    <name type="scientific">Bacillus taeanensis</name>
    <dbReference type="NCBI Taxonomy" id="273032"/>
    <lineage>
        <taxon>Bacteria</taxon>
        <taxon>Bacillati</taxon>
        <taxon>Bacillota</taxon>
        <taxon>Bacilli</taxon>
        <taxon>Bacillales</taxon>
        <taxon>Bacillaceae</taxon>
        <taxon>Bacillus</taxon>
    </lineage>
</organism>
<evidence type="ECO:0000313" key="2">
    <source>
        <dbReference type="EMBL" id="RBW69311.1"/>
    </source>
</evidence>
<dbReference type="SUPFAM" id="SSF54909">
    <property type="entry name" value="Dimeric alpha+beta barrel"/>
    <property type="match status" value="1"/>
</dbReference>
<dbReference type="RefSeq" id="WP_113806283.1">
    <property type="nucleotide sequence ID" value="NZ_QOCW01000011.1"/>
</dbReference>
<dbReference type="PROSITE" id="PS51725">
    <property type="entry name" value="ABM"/>
    <property type="match status" value="1"/>
</dbReference>
<accession>A0A366XZG0</accession>
<dbReference type="GO" id="GO:0004497">
    <property type="term" value="F:monooxygenase activity"/>
    <property type="evidence" value="ECO:0007669"/>
    <property type="project" value="UniProtKB-KW"/>
</dbReference>
<sequence length="170" mass="20210">MNVYMTFGTQNFLQTIYNKHKAKKEIYLLQGSDSAALLLETDKKNIFHSGRKYEIIEAAGNYEGARFVVIDNIPVEEEQRDVFELRFKNRGEFLKQEPGCYGLRFLRPLDTNTYAVVTLWESDSYFRRWQQSDGYKDIYKHREKATGMPISIFSGDPYIRYYFIYKEDEE</sequence>
<dbReference type="InterPro" id="IPR007138">
    <property type="entry name" value="ABM_dom"/>
</dbReference>
<reference evidence="2 3" key="1">
    <citation type="submission" date="2018-07" db="EMBL/GenBank/DDBJ databases">
        <title>Lottiidibacillus patelloidae gen. nov., sp. nov., isolated from the intestinal tract of a marine limpet and the reclassification of B. taeanensis BH030017T, B. algicola KMM 3737T and B. hwajinpoensis SW-72T as genus Lottiidibacillus.</title>
        <authorList>
            <person name="Liu R."/>
            <person name="Huang Z."/>
        </authorList>
    </citation>
    <scope>NUCLEOTIDE SEQUENCE [LARGE SCALE GENOMIC DNA]</scope>
    <source>
        <strain evidence="2 3">BH030017</strain>
    </source>
</reference>
<dbReference type="InterPro" id="IPR050404">
    <property type="entry name" value="Heme-degrading_MO"/>
</dbReference>
<dbReference type="Gene3D" id="3.30.70.100">
    <property type="match status" value="1"/>
</dbReference>
<dbReference type="EMBL" id="QOCW01000011">
    <property type="protein sequence ID" value="RBW69311.1"/>
    <property type="molecule type" value="Genomic_DNA"/>
</dbReference>
<dbReference type="Proteomes" id="UP000253314">
    <property type="component" value="Unassembled WGS sequence"/>
</dbReference>
<keyword evidence="2" id="KW-0560">Oxidoreductase</keyword>
<dbReference type="InterPro" id="IPR011008">
    <property type="entry name" value="Dimeric_a/b-barrel"/>
</dbReference>
<proteinExistence type="predicted"/>
<comment type="caution">
    <text evidence="2">The sequence shown here is derived from an EMBL/GenBank/DDBJ whole genome shotgun (WGS) entry which is preliminary data.</text>
</comment>
<keyword evidence="2" id="KW-0503">Monooxygenase</keyword>
<evidence type="ECO:0000259" key="1">
    <source>
        <dbReference type="PROSITE" id="PS51725"/>
    </source>
</evidence>
<name>A0A366XZG0_9BACI</name>
<dbReference type="AlphaFoldDB" id="A0A366XZG0"/>
<gene>
    <name evidence="2" type="ORF">DS031_11770</name>
</gene>
<evidence type="ECO:0000313" key="3">
    <source>
        <dbReference type="Proteomes" id="UP000253314"/>
    </source>
</evidence>